<dbReference type="Gene3D" id="3.30.160.20">
    <property type="match status" value="1"/>
</dbReference>
<dbReference type="Proteomes" id="UP000807769">
    <property type="component" value="Unassembled WGS sequence"/>
</dbReference>
<evidence type="ECO:0000313" key="1">
    <source>
        <dbReference type="EMBL" id="KAG1817518.1"/>
    </source>
</evidence>
<dbReference type="RefSeq" id="XP_041193760.1">
    <property type="nucleotide sequence ID" value="XM_041335472.1"/>
</dbReference>
<keyword evidence="2" id="KW-1185">Reference proteome</keyword>
<gene>
    <name evidence="1" type="ORF">BJ212DRAFT_1349669</name>
</gene>
<proteinExistence type="predicted"/>
<protein>
    <recommendedName>
        <fullName evidence="3">Prokaryotic-type class I peptide chain release factors domain-containing protein</fullName>
    </recommendedName>
</protein>
<evidence type="ECO:0008006" key="3">
    <source>
        <dbReference type="Google" id="ProtNLM"/>
    </source>
</evidence>
<organism evidence="1 2">
    <name type="scientific">Suillus subaureus</name>
    <dbReference type="NCBI Taxonomy" id="48587"/>
    <lineage>
        <taxon>Eukaryota</taxon>
        <taxon>Fungi</taxon>
        <taxon>Dikarya</taxon>
        <taxon>Basidiomycota</taxon>
        <taxon>Agaricomycotina</taxon>
        <taxon>Agaricomycetes</taxon>
        <taxon>Agaricomycetidae</taxon>
        <taxon>Boletales</taxon>
        <taxon>Suillineae</taxon>
        <taxon>Suillaceae</taxon>
        <taxon>Suillus</taxon>
    </lineage>
</organism>
<name>A0A9P7ED79_9AGAM</name>
<comment type="caution">
    <text evidence="1">The sequence shown here is derived from an EMBL/GenBank/DDBJ whole genome shotgun (WGS) entry which is preliminary data.</text>
</comment>
<dbReference type="EMBL" id="JABBWG010000013">
    <property type="protein sequence ID" value="KAG1817518.1"/>
    <property type="molecule type" value="Genomic_DNA"/>
</dbReference>
<reference evidence="1" key="1">
    <citation type="journal article" date="2020" name="New Phytol.">
        <title>Comparative genomics reveals dynamic genome evolution in host specialist ectomycorrhizal fungi.</title>
        <authorList>
            <person name="Lofgren L.A."/>
            <person name="Nguyen N.H."/>
            <person name="Vilgalys R."/>
            <person name="Ruytinx J."/>
            <person name="Liao H.L."/>
            <person name="Branco S."/>
            <person name="Kuo A."/>
            <person name="LaButti K."/>
            <person name="Lipzen A."/>
            <person name="Andreopoulos W."/>
            <person name="Pangilinan J."/>
            <person name="Riley R."/>
            <person name="Hundley H."/>
            <person name="Na H."/>
            <person name="Barry K."/>
            <person name="Grigoriev I.V."/>
            <person name="Stajich J.E."/>
            <person name="Kennedy P.G."/>
        </authorList>
    </citation>
    <scope>NUCLEOTIDE SEQUENCE</scope>
    <source>
        <strain evidence="1">MN1</strain>
    </source>
</reference>
<accession>A0A9P7ED79</accession>
<sequence length="94" mass="10240">MIPRITGESWYALTATWTQRCRLIHTLPIPPSTASLSCAEDQDGAKVWLRAFEASKTIQKDLVEVTFSGSSGPGGQSVNKVETEVSARYRADAP</sequence>
<evidence type="ECO:0000313" key="2">
    <source>
        <dbReference type="Proteomes" id="UP000807769"/>
    </source>
</evidence>
<dbReference type="SUPFAM" id="SSF110916">
    <property type="entry name" value="Peptidyl-tRNA hydrolase domain-like"/>
    <property type="match status" value="1"/>
</dbReference>
<dbReference type="GeneID" id="64629489"/>
<dbReference type="AlphaFoldDB" id="A0A9P7ED79"/>
<dbReference type="OrthoDB" id="270639at2759"/>